<evidence type="ECO:0000313" key="4">
    <source>
        <dbReference type="EMBL" id="MQM16246.1"/>
    </source>
</evidence>
<dbReference type="OrthoDB" id="1539471at2759"/>
<dbReference type="EMBL" id="NMUH01006916">
    <property type="protein sequence ID" value="MQM16246.1"/>
    <property type="molecule type" value="Genomic_DNA"/>
</dbReference>
<keyword evidence="2" id="KW-0722">Serine protease inhibitor</keyword>
<comment type="caution">
    <text evidence="4">The sequence shown here is derived from an EMBL/GenBank/DDBJ whole genome shotgun (WGS) entry which is preliminary data.</text>
</comment>
<dbReference type="Proteomes" id="UP000652761">
    <property type="component" value="Unassembled WGS sequence"/>
</dbReference>
<evidence type="ECO:0000256" key="2">
    <source>
        <dbReference type="ARBA" id="ARBA00022900"/>
    </source>
</evidence>
<evidence type="ECO:0000313" key="5">
    <source>
        <dbReference type="Proteomes" id="UP000652761"/>
    </source>
</evidence>
<keyword evidence="3" id="KW-0732">Signal</keyword>
<dbReference type="Pfam" id="PF02428">
    <property type="entry name" value="Prot_inhib_II"/>
    <property type="match status" value="1"/>
</dbReference>
<dbReference type="PANTHER" id="PTHR33832">
    <property type="entry name" value="SERINE-TYPE ENDOPEPTIDASE INHIBITOR"/>
    <property type="match status" value="1"/>
</dbReference>
<evidence type="ECO:0000256" key="1">
    <source>
        <dbReference type="ARBA" id="ARBA00007766"/>
    </source>
</evidence>
<keyword evidence="5" id="KW-1185">Reference proteome</keyword>
<comment type="similarity">
    <text evidence="1">Belongs to the protease inhibitor I20 (potato type II proteinase inhibitor) family.</text>
</comment>
<accession>A0A843XA87</accession>
<dbReference type="InterPro" id="IPR003465">
    <property type="entry name" value="Prot_inh_I20"/>
</dbReference>
<keyword evidence="2" id="KW-0646">Protease inhibitor</keyword>
<name>A0A843XA87_COLES</name>
<feature type="signal peptide" evidence="3">
    <location>
        <begin position="1"/>
        <end position="28"/>
    </location>
</feature>
<sequence length="80" mass="8503">MATKVPLSALLLLTGLLLLGEAIQGGHAAVICPQFCVLGKYMTCRSSGKKRLPSRCNCCYVPKGDGCVIHLSNGKKLRCP</sequence>
<gene>
    <name evidence="4" type="ORF">Taro_049198</name>
</gene>
<proteinExistence type="inferred from homology"/>
<dbReference type="AlphaFoldDB" id="A0A843XA87"/>
<dbReference type="SUPFAM" id="SSF100897">
    <property type="entry name" value="Plant proteinase inhibitors"/>
    <property type="match status" value="1"/>
</dbReference>
<evidence type="ECO:0000256" key="3">
    <source>
        <dbReference type="SAM" id="SignalP"/>
    </source>
</evidence>
<dbReference type="PANTHER" id="PTHR33832:SF15">
    <property type="entry name" value="SERINE-TYPE ENDOPEPTIDASE INHIBITOR"/>
    <property type="match status" value="1"/>
</dbReference>
<dbReference type="InterPro" id="IPR051391">
    <property type="entry name" value="Protease_inhibitor_I20"/>
</dbReference>
<protein>
    <submittedName>
        <fullName evidence="4">Uncharacterized protein</fullName>
    </submittedName>
</protein>
<dbReference type="GO" id="GO:0004867">
    <property type="term" value="F:serine-type endopeptidase inhibitor activity"/>
    <property type="evidence" value="ECO:0007669"/>
    <property type="project" value="UniProtKB-KW"/>
</dbReference>
<organism evidence="4 5">
    <name type="scientific">Colocasia esculenta</name>
    <name type="common">Wild taro</name>
    <name type="synonym">Arum esculentum</name>
    <dbReference type="NCBI Taxonomy" id="4460"/>
    <lineage>
        <taxon>Eukaryota</taxon>
        <taxon>Viridiplantae</taxon>
        <taxon>Streptophyta</taxon>
        <taxon>Embryophyta</taxon>
        <taxon>Tracheophyta</taxon>
        <taxon>Spermatophyta</taxon>
        <taxon>Magnoliopsida</taxon>
        <taxon>Liliopsida</taxon>
        <taxon>Araceae</taxon>
        <taxon>Aroideae</taxon>
        <taxon>Colocasieae</taxon>
        <taxon>Colocasia</taxon>
    </lineage>
</organism>
<feature type="chain" id="PRO_5032448912" evidence="3">
    <location>
        <begin position="29"/>
        <end position="80"/>
    </location>
</feature>
<reference evidence="4" key="1">
    <citation type="submission" date="2017-07" db="EMBL/GenBank/DDBJ databases">
        <title>Taro Niue Genome Assembly and Annotation.</title>
        <authorList>
            <person name="Atibalentja N."/>
            <person name="Keating K."/>
            <person name="Fields C.J."/>
        </authorList>
    </citation>
    <scope>NUCLEOTIDE SEQUENCE</scope>
    <source>
        <strain evidence="4">Niue_2</strain>
        <tissue evidence="4">Leaf</tissue>
    </source>
</reference>